<protein>
    <recommendedName>
        <fullName evidence="4">DnaJ homolog subfamily C member 10</fullName>
    </recommendedName>
    <alternativeName>
        <fullName evidence="5">DnaJ homolog subfamily C member 16</fullName>
    </alternativeName>
    <alternativeName>
        <fullName evidence="15">Endoplasmic reticulum DNA J domain-containing protein 8</fullName>
    </alternativeName>
</protein>
<comment type="function">
    <text evidence="14">Plays an important role in regulating the size of autophagosomes during the formation process.</text>
</comment>
<evidence type="ECO:0000256" key="11">
    <source>
        <dbReference type="ARBA" id="ARBA00023034"/>
    </source>
</evidence>
<dbReference type="SUPFAM" id="SSF52833">
    <property type="entry name" value="Thioredoxin-like"/>
    <property type="match status" value="1"/>
</dbReference>
<keyword evidence="7 17" id="KW-0812">Transmembrane</keyword>
<evidence type="ECO:0000256" key="14">
    <source>
        <dbReference type="ARBA" id="ARBA00035002"/>
    </source>
</evidence>
<dbReference type="SMART" id="SM00271">
    <property type="entry name" value="DnaJ"/>
    <property type="match status" value="1"/>
</dbReference>
<gene>
    <name evidence="20" type="primary">DNAJC16</name>
    <name evidence="20" type="ORF">BLAG_LOCUS3813</name>
</gene>
<evidence type="ECO:0000313" key="20">
    <source>
        <dbReference type="EMBL" id="CAH1239550.1"/>
    </source>
</evidence>
<evidence type="ECO:0000256" key="3">
    <source>
        <dbReference type="ARBA" id="ARBA00008124"/>
    </source>
</evidence>
<dbReference type="Pfam" id="PF06990">
    <property type="entry name" value="Gal-3-0_sulfotr"/>
    <property type="match status" value="1"/>
</dbReference>
<dbReference type="InterPro" id="IPR036869">
    <property type="entry name" value="J_dom_sf"/>
</dbReference>
<evidence type="ECO:0000256" key="2">
    <source>
        <dbReference type="ARBA" id="ARBA00004323"/>
    </source>
</evidence>
<accession>A0A8J9VZ54</accession>
<dbReference type="CDD" id="cd06257">
    <property type="entry name" value="DnaJ"/>
    <property type="match status" value="1"/>
</dbReference>
<keyword evidence="13" id="KW-0325">Glycoprotein</keyword>
<feature type="region of interest" description="Disordered" evidence="16">
    <location>
        <begin position="848"/>
        <end position="873"/>
    </location>
</feature>
<dbReference type="EMBL" id="OV696696">
    <property type="protein sequence ID" value="CAH1239550.1"/>
    <property type="molecule type" value="Genomic_DNA"/>
</dbReference>
<dbReference type="PROSITE" id="PS51352">
    <property type="entry name" value="THIOREDOXIN_2"/>
    <property type="match status" value="1"/>
</dbReference>
<dbReference type="OrthoDB" id="10250354at2759"/>
<dbReference type="Proteomes" id="UP000838412">
    <property type="component" value="Chromosome 11"/>
</dbReference>
<evidence type="ECO:0000256" key="13">
    <source>
        <dbReference type="ARBA" id="ARBA00023180"/>
    </source>
</evidence>
<evidence type="ECO:0000259" key="18">
    <source>
        <dbReference type="PROSITE" id="PS50076"/>
    </source>
</evidence>
<dbReference type="GO" id="GO:0005789">
    <property type="term" value="C:endoplasmic reticulum membrane"/>
    <property type="evidence" value="ECO:0007669"/>
    <property type="project" value="UniProtKB-SubCell"/>
</dbReference>
<feature type="domain" description="Thioredoxin" evidence="19">
    <location>
        <begin position="395"/>
        <end position="529"/>
    </location>
</feature>
<evidence type="ECO:0000256" key="6">
    <source>
        <dbReference type="ARBA" id="ARBA00022679"/>
    </source>
</evidence>
<evidence type="ECO:0000256" key="8">
    <source>
        <dbReference type="ARBA" id="ARBA00022968"/>
    </source>
</evidence>
<keyword evidence="12 17" id="KW-0472">Membrane</keyword>
<evidence type="ECO:0000256" key="9">
    <source>
        <dbReference type="ARBA" id="ARBA00022989"/>
    </source>
</evidence>
<evidence type="ECO:0000256" key="10">
    <source>
        <dbReference type="ARBA" id="ARBA00023006"/>
    </source>
</evidence>
<proteinExistence type="inferred from homology"/>
<dbReference type="Gene3D" id="3.40.30.10">
    <property type="entry name" value="Glutaredoxin"/>
    <property type="match status" value="1"/>
</dbReference>
<name>A0A8J9VZ54_BRALA</name>
<dbReference type="Pfam" id="PF00085">
    <property type="entry name" value="Thioredoxin"/>
    <property type="match status" value="1"/>
</dbReference>
<evidence type="ECO:0000256" key="15">
    <source>
        <dbReference type="ARBA" id="ARBA00035043"/>
    </source>
</evidence>
<evidence type="ECO:0000256" key="5">
    <source>
        <dbReference type="ARBA" id="ARBA00020921"/>
    </source>
</evidence>
<dbReference type="InterPro" id="IPR052448">
    <property type="entry name" value="DnaJ_C16_autophagy_reg"/>
</dbReference>
<sequence>MVLARFGRNHNMTICFPARPEKARHIQLSFPSGKLTKNDCRPALGRNYTLIIHHSVMNKPAMDRVMAPGTKYIGIFREPLKHFRSIFFWKQRKFRHSQNPLGAFLNANGNRKKLKRPCSKHHNFQAYTMGFPRNLLKSKNSGQIYDTIRTVAGWYSVVLITEYWEESMVLLRRKFCWTMFDILHTTNKLHALHTSKEHASLTDKQLQTHRRISSVDYMMYDYLNKTFWQRVTEEGPAFWEEVTYYKTLNHQVNQHSYRGTDTWEREPRIRHSSGYDMKAPVVFVSVTLLSVLSCCLGMDPYQVLGVDRSADERDVKKAYRRLSREWHPDKNKDPGAEQKFIEINQAYEVLSDTEKRSNYDNYGDPDYRGPLNFGSRDGFRDDGFGGGFGHPFHFFHQRDPFRTFHFHYGNQEHRESFRDKAQEMLVTLNKYEQTVLPQSSVKPFLLEVYNDWCLPCLQVEPVWDSLVDELQPMGIGMGIVNSDFAAKLTQRLGVSRLPAIVAVVDGRPVTYVGVISREGIRRFLERLLPVSIMEVTDSSLNDFVSGCRHDNKPRAVLFSLKPAPSLLYRVVSFAYQERVVFGYANTKAANTQTLRFDFDVGSGPTLLIFKEDKDKPADRLEADEMQKGSLNAKISSNLHLFLPRLSSQDIFNEVCPPDTSQTPERLCAILFTYNDADHDFFRDTYRQYARSAEEFQGRVTFSYLYESTQGSFADKFDEGLEGAFISTSVTLLLLWRREEFSVAYGWLPTGWQGTGNDHRRLTSELQTVLQGKKPLPFSTKIPELYREDQPALIIQLFKKIRNMWYFLWDWYHHMDVIESTMVISVLLTLLMVVAGGFVLSMANKEMQNERKRERRQRAANCHRGNTDQTGPTPRKRRYLELDELVPSTYANLILDLRPGQLTVLLAVGQENREVLLKTFAREVYPYARESKIAGFGFLLLERNQAWLEELLQNTADFPAKVTVPNCEGIVIAANGHRCYYHVFYPKERQSNHKRKRRDSLDGDFVGLNDSTSEEEEEERPTDATWVLSGLNFWMDRLLEGTLKKYPTAGWPDVR</sequence>
<dbReference type="InterPro" id="IPR018253">
    <property type="entry name" value="DnaJ_domain_CS"/>
</dbReference>
<dbReference type="PROSITE" id="PS50076">
    <property type="entry name" value="DNAJ_2"/>
    <property type="match status" value="1"/>
</dbReference>
<dbReference type="InterPro" id="IPR036249">
    <property type="entry name" value="Thioredoxin-like_sf"/>
</dbReference>
<dbReference type="Gene3D" id="1.10.287.110">
    <property type="entry name" value="DnaJ domain"/>
    <property type="match status" value="1"/>
</dbReference>
<keyword evidence="11" id="KW-0333">Golgi apparatus</keyword>
<dbReference type="InterPro" id="IPR027417">
    <property type="entry name" value="P-loop_NTPase"/>
</dbReference>
<dbReference type="Gene3D" id="3.40.50.300">
    <property type="entry name" value="P-loop containing nucleotide triphosphate hydrolases"/>
    <property type="match status" value="1"/>
</dbReference>
<dbReference type="InterPro" id="IPR009729">
    <property type="entry name" value="Gal-3-0_sulfotransfrase"/>
</dbReference>
<evidence type="ECO:0000256" key="12">
    <source>
        <dbReference type="ARBA" id="ARBA00023136"/>
    </source>
</evidence>
<comment type="subcellular location">
    <subcellularLocation>
        <location evidence="1">Endoplasmic reticulum membrane</location>
        <topology evidence="1">Single-pass type IV membrane protein</topology>
    </subcellularLocation>
    <subcellularLocation>
        <location evidence="2">Golgi apparatus membrane</location>
        <topology evidence="2">Single-pass type II membrane protein</topology>
    </subcellularLocation>
</comment>
<dbReference type="InterPro" id="IPR013766">
    <property type="entry name" value="Thioredoxin_domain"/>
</dbReference>
<keyword evidence="6" id="KW-0808">Transferase</keyword>
<reference evidence="20" key="1">
    <citation type="submission" date="2022-01" db="EMBL/GenBank/DDBJ databases">
        <authorList>
            <person name="Braso-Vives M."/>
        </authorList>
    </citation>
    <scope>NUCLEOTIDE SEQUENCE</scope>
</reference>
<dbReference type="PROSITE" id="PS00636">
    <property type="entry name" value="DNAJ_1"/>
    <property type="match status" value="1"/>
</dbReference>
<evidence type="ECO:0000313" key="21">
    <source>
        <dbReference type="Proteomes" id="UP000838412"/>
    </source>
</evidence>
<evidence type="ECO:0000256" key="4">
    <source>
        <dbReference type="ARBA" id="ARBA00020920"/>
    </source>
</evidence>
<dbReference type="PROSITE" id="PS00194">
    <property type="entry name" value="THIOREDOXIN_1"/>
    <property type="match status" value="1"/>
</dbReference>
<dbReference type="GO" id="GO:0001733">
    <property type="term" value="F:galactosylceramide sulfotransferase activity"/>
    <property type="evidence" value="ECO:0007669"/>
    <property type="project" value="InterPro"/>
</dbReference>
<dbReference type="PANTHER" id="PTHR44303">
    <property type="entry name" value="DNAJ HOMOLOG SUBFAMILY C MEMBER 16"/>
    <property type="match status" value="1"/>
</dbReference>
<dbReference type="SUPFAM" id="SSF46565">
    <property type="entry name" value="Chaperone J-domain"/>
    <property type="match status" value="1"/>
</dbReference>
<evidence type="ECO:0000256" key="17">
    <source>
        <dbReference type="SAM" id="Phobius"/>
    </source>
</evidence>
<dbReference type="Pfam" id="PF00226">
    <property type="entry name" value="DnaJ"/>
    <property type="match status" value="1"/>
</dbReference>
<dbReference type="AlphaFoldDB" id="A0A8J9VZ54"/>
<dbReference type="GO" id="GO:0006914">
    <property type="term" value="P:autophagy"/>
    <property type="evidence" value="ECO:0007669"/>
    <property type="project" value="UniProtKB-KW"/>
</dbReference>
<dbReference type="PANTHER" id="PTHR44303:SF2">
    <property type="entry name" value="DNAJ HOMOLOG SUBFAMILY C MEMBER 16"/>
    <property type="match status" value="1"/>
</dbReference>
<keyword evidence="10" id="KW-0072">Autophagy</keyword>
<keyword evidence="9 17" id="KW-1133">Transmembrane helix</keyword>
<evidence type="ECO:0000256" key="16">
    <source>
        <dbReference type="SAM" id="MobiDB-lite"/>
    </source>
</evidence>
<evidence type="ECO:0000259" key="19">
    <source>
        <dbReference type="PROSITE" id="PS51352"/>
    </source>
</evidence>
<dbReference type="PRINTS" id="PR00625">
    <property type="entry name" value="JDOMAIN"/>
</dbReference>
<dbReference type="InterPro" id="IPR001623">
    <property type="entry name" value="DnaJ_domain"/>
</dbReference>
<organism evidence="20 21">
    <name type="scientific">Branchiostoma lanceolatum</name>
    <name type="common">Common lancelet</name>
    <name type="synonym">Amphioxus lanceolatum</name>
    <dbReference type="NCBI Taxonomy" id="7740"/>
    <lineage>
        <taxon>Eukaryota</taxon>
        <taxon>Metazoa</taxon>
        <taxon>Chordata</taxon>
        <taxon>Cephalochordata</taxon>
        <taxon>Leptocardii</taxon>
        <taxon>Amphioxiformes</taxon>
        <taxon>Branchiostomatidae</taxon>
        <taxon>Branchiostoma</taxon>
    </lineage>
</organism>
<dbReference type="InterPro" id="IPR017937">
    <property type="entry name" value="Thioredoxin_CS"/>
</dbReference>
<keyword evidence="8" id="KW-0735">Signal-anchor</keyword>
<dbReference type="GO" id="GO:0000139">
    <property type="term" value="C:Golgi membrane"/>
    <property type="evidence" value="ECO:0007669"/>
    <property type="project" value="UniProtKB-SubCell"/>
</dbReference>
<feature type="transmembrane region" description="Helical" evidence="17">
    <location>
        <begin position="821"/>
        <end position="842"/>
    </location>
</feature>
<feature type="domain" description="J" evidence="18">
    <location>
        <begin position="299"/>
        <end position="363"/>
    </location>
</feature>
<feature type="region of interest" description="Disordered" evidence="16">
    <location>
        <begin position="993"/>
        <end position="1021"/>
    </location>
</feature>
<keyword evidence="21" id="KW-1185">Reference proteome</keyword>
<comment type="similarity">
    <text evidence="3">Belongs to the galactose-3-O-sulfotransferase family.</text>
</comment>
<dbReference type="GO" id="GO:0009247">
    <property type="term" value="P:glycolipid biosynthetic process"/>
    <property type="evidence" value="ECO:0007669"/>
    <property type="project" value="InterPro"/>
</dbReference>
<evidence type="ECO:0000256" key="1">
    <source>
        <dbReference type="ARBA" id="ARBA00004163"/>
    </source>
</evidence>
<evidence type="ECO:0000256" key="7">
    <source>
        <dbReference type="ARBA" id="ARBA00022692"/>
    </source>
</evidence>